<name>A0AAN6TVK8_9PEZI</name>
<sequence>MADEDYSTGGGSSGRGSGPGKHRGPRFTWNPQFEATFFRSLCESVSLGLRDGSTFKPEAWDRAMQALAEKHNAYANKGHLINKTDNARKKYRLWRGLREDPDFYYNPQTRTVTATDDAWARHLQKEPLARSLRARPFEHEEYYEILFPDVIGSGGAPKRLTKPRRKTTDTLSGTEEPEAPGAAIMDLLTDTAYLNPNQTHMPPPMPPAMPNPMPAPPPQPQQLRGPTNTMPPPPPRTSVSSASALTPPEETALHTRKRLQAPDSTSASNPSQPPDKRRRTAAPGYLDLTQPQHHQQQQPQQQTTINHVPAVPSNASPNATTTATTTTNAGSTLTETLHLLSEVLRPTRGSKPVPGWQEQAMDIFFRDFVAEDMDLQLKIAEKVLTDENKAMVFCKMPDTLRRHWVKRLREVHNRIA</sequence>
<feature type="region of interest" description="Disordered" evidence="1">
    <location>
        <begin position="194"/>
        <end position="280"/>
    </location>
</feature>
<feature type="compositionally biased region" description="Gly residues" evidence="1">
    <location>
        <begin position="8"/>
        <end position="19"/>
    </location>
</feature>
<protein>
    <recommendedName>
        <fullName evidence="2">Myb/SANT-like domain-containing protein</fullName>
    </recommendedName>
</protein>
<keyword evidence="4" id="KW-1185">Reference proteome</keyword>
<dbReference type="Proteomes" id="UP001302602">
    <property type="component" value="Unassembled WGS sequence"/>
</dbReference>
<reference evidence="3" key="2">
    <citation type="submission" date="2023-05" db="EMBL/GenBank/DDBJ databases">
        <authorList>
            <consortium name="Lawrence Berkeley National Laboratory"/>
            <person name="Steindorff A."/>
            <person name="Hensen N."/>
            <person name="Bonometti L."/>
            <person name="Westerberg I."/>
            <person name="Brannstrom I.O."/>
            <person name="Guillou S."/>
            <person name="Cros-Aarteil S."/>
            <person name="Calhoun S."/>
            <person name="Haridas S."/>
            <person name="Kuo A."/>
            <person name="Mondo S."/>
            <person name="Pangilinan J."/>
            <person name="Riley R."/>
            <person name="Labutti K."/>
            <person name="Andreopoulos B."/>
            <person name="Lipzen A."/>
            <person name="Chen C."/>
            <person name="Yanf M."/>
            <person name="Daum C."/>
            <person name="Ng V."/>
            <person name="Clum A."/>
            <person name="Ohm R."/>
            <person name="Martin F."/>
            <person name="Silar P."/>
            <person name="Natvig D."/>
            <person name="Lalanne C."/>
            <person name="Gautier V."/>
            <person name="Ament-Velasquez S.L."/>
            <person name="Kruys A."/>
            <person name="Hutchinson M.I."/>
            <person name="Powell A.J."/>
            <person name="Barry K."/>
            <person name="Miller A.N."/>
            <person name="Grigoriev I.V."/>
            <person name="Debuchy R."/>
            <person name="Gladieux P."/>
            <person name="Thoren M.H."/>
            <person name="Johannesson H."/>
        </authorList>
    </citation>
    <scope>NUCLEOTIDE SEQUENCE</scope>
    <source>
        <strain evidence="3">CBS 731.68</strain>
    </source>
</reference>
<accession>A0AAN6TVK8</accession>
<evidence type="ECO:0000259" key="2">
    <source>
        <dbReference type="Pfam" id="PF12776"/>
    </source>
</evidence>
<feature type="region of interest" description="Disordered" evidence="1">
    <location>
        <begin position="308"/>
        <end position="329"/>
    </location>
</feature>
<dbReference type="Pfam" id="PF12776">
    <property type="entry name" value="Myb_DNA-bind_3"/>
    <property type="match status" value="1"/>
</dbReference>
<dbReference type="PANTHER" id="PTHR46929">
    <property type="entry name" value="EXPRESSED PROTEIN"/>
    <property type="match status" value="1"/>
</dbReference>
<evidence type="ECO:0000313" key="4">
    <source>
        <dbReference type="Proteomes" id="UP001302602"/>
    </source>
</evidence>
<dbReference type="RefSeq" id="XP_062645313.1">
    <property type="nucleotide sequence ID" value="XM_062790665.1"/>
</dbReference>
<evidence type="ECO:0000256" key="1">
    <source>
        <dbReference type="SAM" id="MobiDB-lite"/>
    </source>
</evidence>
<feature type="compositionally biased region" description="Low complexity" evidence="1">
    <location>
        <begin position="313"/>
        <end position="329"/>
    </location>
</feature>
<dbReference type="GeneID" id="87827435"/>
<evidence type="ECO:0000313" key="3">
    <source>
        <dbReference type="EMBL" id="KAK4121542.1"/>
    </source>
</evidence>
<gene>
    <name evidence="3" type="ORF">N657DRAFT_622873</name>
</gene>
<dbReference type="InterPro" id="IPR024752">
    <property type="entry name" value="Myb/SANT-like_dom"/>
</dbReference>
<proteinExistence type="predicted"/>
<organism evidence="3 4">
    <name type="scientific">Parathielavia appendiculata</name>
    <dbReference type="NCBI Taxonomy" id="2587402"/>
    <lineage>
        <taxon>Eukaryota</taxon>
        <taxon>Fungi</taxon>
        <taxon>Dikarya</taxon>
        <taxon>Ascomycota</taxon>
        <taxon>Pezizomycotina</taxon>
        <taxon>Sordariomycetes</taxon>
        <taxon>Sordariomycetidae</taxon>
        <taxon>Sordariales</taxon>
        <taxon>Chaetomiaceae</taxon>
        <taxon>Parathielavia</taxon>
    </lineage>
</organism>
<feature type="domain" description="Myb/SANT-like" evidence="2">
    <location>
        <begin position="28"/>
        <end position="122"/>
    </location>
</feature>
<feature type="region of interest" description="Disordered" evidence="1">
    <location>
        <begin position="153"/>
        <end position="181"/>
    </location>
</feature>
<feature type="compositionally biased region" description="Pro residues" evidence="1">
    <location>
        <begin position="201"/>
        <end position="220"/>
    </location>
</feature>
<comment type="caution">
    <text evidence="3">The sequence shown here is derived from an EMBL/GenBank/DDBJ whole genome shotgun (WGS) entry which is preliminary data.</text>
</comment>
<dbReference type="PANTHER" id="PTHR46929:SF3">
    <property type="entry name" value="MYB_SANT-LIKE DOMAIN-CONTAINING PROTEIN"/>
    <property type="match status" value="1"/>
</dbReference>
<feature type="region of interest" description="Disordered" evidence="1">
    <location>
        <begin position="1"/>
        <end position="26"/>
    </location>
</feature>
<dbReference type="EMBL" id="MU853233">
    <property type="protein sequence ID" value="KAK4121542.1"/>
    <property type="molecule type" value="Genomic_DNA"/>
</dbReference>
<reference evidence="3" key="1">
    <citation type="journal article" date="2023" name="Mol. Phylogenet. Evol.">
        <title>Genome-scale phylogeny and comparative genomics of the fungal order Sordariales.</title>
        <authorList>
            <person name="Hensen N."/>
            <person name="Bonometti L."/>
            <person name="Westerberg I."/>
            <person name="Brannstrom I.O."/>
            <person name="Guillou S."/>
            <person name="Cros-Aarteil S."/>
            <person name="Calhoun S."/>
            <person name="Haridas S."/>
            <person name="Kuo A."/>
            <person name="Mondo S."/>
            <person name="Pangilinan J."/>
            <person name="Riley R."/>
            <person name="LaButti K."/>
            <person name="Andreopoulos B."/>
            <person name="Lipzen A."/>
            <person name="Chen C."/>
            <person name="Yan M."/>
            <person name="Daum C."/>
            <person name="Ng V."/>
            <person name="Clum A."/>
            <person name="Steindorff A."/>
            <person name="Ohm R.A."/>
            <person name="Martin F."/>
            <person name="Silar P."/>
            <person name="Natvig D.O."/>
            <person name="Lalanne C."/>
            <person name="Gautier V."/>
            <person name="Ament-Velasquez S.L."/>
            <person name="Kruys A."/>
            <person name="Hutchinson M.I."/>
            <person name="Powell A.J."/>
            <person name="Barry K."/>
            <person name="Miller A.N."/>
            <person name="Grigoriev I.V."/>
            <person name="Debuchy R."/>
            <person name="Gladieux P."/>
            <person name="Hiltunen Thoren M."/>
            <person name="Johannesson H."/>
        </authorList>
    </citation>
    <scope>NUCLEOTIDE SEQUENCE</scope>
    <source>
        <strain evidence="3">CBS 731.68</strain>
    </source>
</reference>
<dbReference type="AlphaFoldDB" id="A0AAN6TVK8"/>